<comment type="similarity">
    <text evidence="1">Belongs to the aldolase class II family.</text>
</comment>
<evidence type="ECO:0000256" key="1">
    <source>
        <dbReference type="ARBA" id="ARBA00037961"/>
    </source>
</evidence>
<name>A0A1H6D8S5_9GAMM</name>
<dbReference type="Proteomes" id="UP000236745">
    <property type="component" value="Unassembled WGS sequence"/>
</dbReference>
<accession>A0A1H6D8S5</accession>
<gene>
    <name evidence="3" type="ORF">SAMN05444390_105245</name>
</gene>
<evidence type="ECO:0000313" key="4">
    <source>
        <dbReference type="Proteomes" id="UP000236745"/>
    </source>
</evidence>
<evidence type="ECO:0000259" key="2">
    <source>
        <dbReference type="SMART" id="SM01007"/>
    </source>
</evidence>
<dbReference type="PANTHER" id="PTHR10672:SF3">
    <property type="entry name" value="PROTEIN HU-LI TAI SHAO"/>
    <property type="match status" value="1"/>
</dbReference>
<dbReference type="GO" id="GO:0005996">
    <property type="term" value="P:monosaccharide metabolic process"/>
    <property type="evidence" value="ECO:0007669"/>
    <property type="project" value="UniProtKB-ARBA"/>
</dbReference>
<organism evidence="3 4">
    <name type="scientific">Marinobacterium lutimaris</name>
    <dbReference type="NCBI Taxonomy" id="568106"/>
    <lineage>
        <taxon>Bacteria</taxon>
        <taxon>Pseudomonadati</taxon>
        <taxon>Pseudomonadota</taxon>
        <taxon>Gammaproteobacteria</taxon>
        <taxon>Oceanospirillales</taxon>
        <taxon>Oceanospirillaceae</taxon>
        <taxon>Marinobacterium</taxon>
    </lineage>
</organism>
<feature type="domain" description="Class II aldolase/adducin N-terminal" evidence="2">
    <location>
        <begin position="25"/>
        <end position="207"/>
    </location>
</feature>
<dbReference type="InterPro" id="IPR036409">
    <property type="entry name" value="Aldolase_II/adducin_N_sf"/>
</dbReference>
<reference evidence="3 4" key="1">
    <citation type="submission" date="2016-10" db="EMBL/GenBank/DDBJ databases">
        <authorList>
            <person name="de Groot N.N."/>
        </authorList>
    </citation>
    <scope>NUCLEOTIDE SEQUENCE [LARGE SCALE GENOMIC DNA]</scope>
    <source>
        <strain evidence="3 4">DSM 22012</strain>
    </source>
</reference>
<dbReference type="SMART" id="SM01007">
    <property type="entry name" value="Aldolase_II"/>
    <property type="match status" value="1"/>
</dbReference>
<dbReference type="InterPro" id="IPR051017">
    <property type="entry name" value="Aldolase-II_Adducin_sf"/>
</dbReference>
<dbReference type="SUPFAM" id="SSF53639">
    <property type="entry name" value="AraD/HMP-PK domain-like"/>
    <property type="match status" value="1"/>
</dbReference>
<dbReference type="Pfam" id="PF00596">
    <property type="entry name" value="Aldolase_II"/>
    <property type="match status" value="1"/>
</dbReference>
<dbReference type="Gene3D" id="3.40.225.10">
    <property type="entry name" value="Class II aldolase/adducin N-terminal domain"/>
    <property type="match status" value="1"/>
</dbReference>
<dbReference type="InterPro" id="IPR001303">
    <property type="entry name" value="Aldolase_II/adducin_N"/>
</dbReference>
<dbReference type="OrthoDB" id="8859181at2"/>
<dbReference type="GO" id="GO:0005856">
    <property type="term" value="C:cytoskeleton"/>
    <property type="evidence" value="ECO:0007669"/>
    <property type="project" value="TreeGrafter"/>
</dbReference>
<evidence type="ECO:0000313" key="3">
    <source>
        <dbReference type="EMBL" id="SEG81711.1"/>
    </source>
</evidence>
<dbReference type="NCBIfam" id="NF005451">
    <property type="entry name" value="PRK07044.1"/>
    <property type="match status" value="1"/>
</dbReference>
<dbReference type="RefSeq" id="WP_104005069.1">
    <property type="nucleotide sequence ID" value="NZ_FNVQ01000005.1"/>
</dbReference>
<dbReference type="AlphaFoldDB" id="A0A1H6D8S5"/>
<dbReference type="GO" id="GO:0051015">
    <property type="term" value="F:actin filament binding"/>
    <property type="evidence" value="ECO:0007669"/>
    <property type="project" value="TreeGrafter"/>
</dbReference>
<dbReference type="PANTHER" id="PTHR10672">
    <property type="entry name" value="ADDUCIN"/>
    <property type="match status" value="1"/>
</dbReference>
<dbReference type="EMBL" id="FNVQ01000005">
    <property type="protein sequence ID" value="SEG81711.1"/>
    <property type="molecule type" value="Genomic_DNA"/>
</dbReference>
<proteinExistence type="inferred from homology"/>
<protein>
    <submittedName>
        <fullName evidence="3">Ribulose-5-phosphate 4-epimerase/Fuculose-1-phosphate aldolase</fullName>
    </submittedName>
</protein>
<keyword evidence="4" id="KW-1185">Reference proteome</keyword>
<sequence>MHSAASTDFINDVYPQLSDEERIRVDLAAAYNLIEHFGMSDSIYTHISARLPGVHDRFLINPYGTRFSEVTASNLVAIDLDGNILDDPFGMGANPAGFTIHSAVHAARPDAQCALHTHTVAGVAVSSTKEGILPINQWSMQFYQAVSRHPYEGIALNLAERERLVKDLGPDNKVLILDNHGMMTLGDNVGEAFTLMFNLERTCQTQLAILSSGLTIQNVEPEICKRTSDQYKEFAELSQRNGFHAEWLAYLRLLETVAPHYRA</sequence>